<evidence type="ECO:0000313" key="2">
    <source>
        <dbReference type="EMBL" id="CAF1551636.1"/>
    </source>
</evidence>
<name>A0A8S2UFU9_9BILA</name>
<protein>
    <submittedName>
        <fullName evidence="3">Uncharacterized protein</fullName>
    </submittedName>
</protein>
<evidence type="ECO:0000313" key="4">
    <source>
        <dbReference type="Proteomes" id="UP000682733"/>
    </source>
</evidence>
<reference evidence="3" key="1">
    <citation type="submission" date="2021-02" db="EMBL/GenBank/DDBJ databases">
        <authorList>
            <person name="Nowell W R."/>
        </authorList>
    </citation>
    <scope>NUCLEOTIDE SEQUENCE</scope>
</reference>
<dbReference type="EMBL" id="CAJOBA010063007">
    <property type="protein sequence ID" value="CAF4341945.1"/>
    <property type="molecule type" value="Genomic_DNA"/>
</dbReference>
<dbReference type="AlphaFoldDB" id="A0A8S2UFU9"/>
<gene>
    <name evidence="2" type="ORF">OVA965_LOCUS39325</name>
    <name evidence="3" type="ORF">TMI583_LOCUS40620</name>
</gene>
<organism evidence="3 4">
    <name type="scientific">Didymodactylos carnosus</name>
    <dbReference type="NCBI Taxonomy" id="1234261"/>
    <lineage>
        <taxon>Eukaryota</taxon>
        <taxon>Metazoa</taxon>
        <taxon>Spiralia</taxon>
        <taxon>Gnathifera</taxon>
        <taxon>Rotifera</taxon>
        <taxon>Eurotatoria</taxon>
        <taxon>Bdelloidea</taxon>
        <taxon>Philodinida</taxon>
        <taxon>Philodinidae</taxon>
        <taxon>Didymodactylos</taxon>
    </lineage>
</organism>
<proteinExistence type="predicted"/>
<evidence type="ECO:0000313" key="3">
    <source>
        <dbReference type="EMBL" id="CAF4341945.1"/>
    </source>
</evidence>
<dbReference type="Proteomes" id="UP000682733">
    <property type="component" value="Unassembled WGS sequence"/>
</dbReference>
<keyword evidence="1" id="KW-0472">Membrane</keyword>
<comment type="caution">
    <text evidence="3">The sequence shown here is derived from an EMBL/GenBank/DDBJ whole genome shotgun (WGS) entry which is preliminary data.</text>
</comment>
<dbReference type="Proteomes" id="UP000677228">
    <property type="component" value="Unassembled WGS sequence"/>
</dbReference>
<evidence type="ECO:0000256" key="1">
    <source>
        <dbReference type="SAM" id="Phobius"/>
    </source>
</evidence>
<dbReference type="EMBL" id="CAJNOK010040528">
    <property type="protein sequence ID" value="CAF1551636.1"/>
    <property type="molecule type" value="Genomic_DNA"/>
</dbReference>
<keyword evidence="1" id="KW-0812">Transmembrane</keyword>
<feature type="transmembrane region" description="Helical" evidence="1">
    <location>
        <begin position="49"/>
        <end position="71"/>
    </location>
</feature>
<keyword evidence="1" id="KW-1133">Transmembrane helix</keyword>
<sequence length="88" mass="10138">MIMIFARCSGVTTVEVMVAHVLVKFLIQFIQISFMVIFADLIFEVQIKGPILLAMVLIFLQGMCGMSYGLVIQHTKILELVYYRKKHR</sequence>
<feature type="transmembrane region" description="Helical" evidence="1">
    <location>
        <begin position="21"/>
        <end position="43"/>
    </location>
</feature>
<accession>A0A8S2UFU9</accession>